<reference evidence="3" key="1">
    <citation type="journal article" date="2021" name="Proc. Natl. Acad. Sci. U.S.A.">
        <title>A Catalog of Tens of Thousands of Viruses from Human Metagenomes Reveals Hidden Associations with Chronic Diseases.</title>
        <authorList>
            <person name="Tisza M.J."/>
            <person name="Buck C.B."/>
        </authorList>
    </citation>
    <scope>NUCLEOTIDE SEQUENCE</scope>
    <source>
        <strain evidence="3">CtBeL15</strain>
    </source>
</reference>
<feature type="coiled-coil region" evidence="1">
    <location>
        <begin position="320"/>
        <end position="347"/>
    </location>
</feature>
<evidence type="ECO:0000256" key="2">
    <source>
        <dbReference type="SAM" id="MobiDB-lite"/>
    </source>
</evidence>
<dbReference type="EMBL" id="BK016176">
    <property type="protein sequence ID" value="DAG00055.1"/>
    <property type="molecule type" value="Genomic_DNA"/>
</dbReference>
<evidence type="ECO:0000256" key="1">
    <source>
        <dbReference type="SAM" id="Coils"/>
    </source>
</evidence>
<sequence length="464" mass="50725">MSALKTKALPKKVSASGTLKVMQRLSEYEFGVELWVMREGENRNKWDYRNLRDYYKTFIGQPILIAYVGQQVGDGHNMSKRRDPKTGEEYQSFMEGTAERIVGTLSDDEKDFTLVERGGHTWLRAKGRLFAFYAPELTRKIVEQGTMDVSAETMVSESHKEGDVDVFTKWSGIGVTILGDRVNPAIPGASIAKLAAMQEEFKELKLRAASLHTAAEGSDGKKPDKNTKKGVKSNMNKRAMEQMQTKFPNHKVLSMSEDGLNVALLDASGNLFGYTFNADDNGEVIASKIMPCAAHIVLSVGEVELNADVADVVDYTVASVKETDGDVKSLNAKLEAANAQISAMQEAESKRRLSACKASAKATLDAFNANREEKVAEDAIKAVNENIEAGLYANSCDKDGAWLGEKLVREAVLAVCGEAVMESDKRSAQKRKTTYAWEHIAGNSGEGSEGVDALLDKWGIDAGK</sequence>
<proteinExistence type="predicted"/>
<name>A0A8S5V0C2_9CAUD</name>
<organism evidence="3">
    <name type="scientific">Siphoviridae sp. ctBeL15</name>
    <dbReference type="NCBI Taxonomy" id="2825374"/>
    <lineage>
        <taxon>Viruses</taxon>
        <taxon>Duplodnaviria</taxon>
        <taxon>Heunggongvirae</taxon>
        <taxon>Uroviricota</taxon>
        <taxon>Caudoviricetes</taxon>
    </lineage>
</organism>
<protein>
    <submittedName>
        <fullName evidence="3">Uncharacterized protein</fullName>
    </submittedName>
</protein>
<keyword evidence="1" id="KW-0175">Coiled coil</keyword>
<accession>A0A8S5V0C2</accession>
<feature type="region of interest" description="Disordered" evidence="2">
    <location>
        <begin position="212"/>
        <end position="231"/>
    </location>
</feature>
<feature type="compositionally biased region" description="Basic and acidic residues" evidence="2">
    <location>
        <begin position="218"/>
        <end position="227"/>
    </location>
</feature>
<evidence type="ECO:0000313" key="3">
    <source>
        <dbReference type="EMBL" id="DAG00055.1"/>
    </source>
</evidence>